<proteinExistence type="inferred from homology"/>
<dbReference type="InterPro" id="IPR029063">
    <property type="entry name" value="SAM-dependent_MTases_sf"/>
</dbReference>
<comment type="similarity">
    <text evidence="1">Belongs to the SBNO family.</text>
</comment>
<evidence type="ECO:0000256" key="2">
    <source>
        <dbReference type="SAM" id="MobiDB-lite"/>
    </source>
</evidence>
<dbReference type="PANTHER" id="PTHR12706">
    <property type="entry name" value="STRAWBERRY NOTCH-RELATED"/>
    <property type="match status" value="1"/>
</dbReference>
<dbReference type="Pfam" id="PF13872">
    <property type="entry name" value="AAA_34"/>
    <property type="match status" value="1"/>
</dbReference>
<feature type="compositionally biased region" description="Polar residues" evidence="2">
    <location>
        <begin position="258"/>
        <end position="270"/>
    </location>
</feature>
<dbReference type="Gene3D" id="3.40.50.300">
    <property type="entry name" value="P-loop containing nucleotide triphosphate hydrolases"/>
    <property type="match status" value="1"/>
</dbReference>
<protein>
    <submittedName>
        <fullName evidence="5">Strawberry notch-like NTP hydrolase domain-containing protein</fullName>
    </submittedName>
</protein>
<evidence type="ECO:0000259" key="4">
    <source>
        <dbReference type="Pfam" id="PF13872"/>
    </source>
</evidence>
<gene>
    <name evidence="5" type="ORF">ACFPB0_13725</name>
</gene>
<feature type="region of interest" description="Disordered" evidence="2">
    <location>
        <begin position="258"/>
        <end position="319"/>
    </location>
</feature>
<evidence type="ECO:0000313" key="5">
    <source>
        <dbReference type="EMBL" id="MFC4726351.1"/>
    </source>
</evidence>
<sequence>MDTTHESGRWEWRDAYDAIEAATVLRILASNPSSSVAELLTIATQLQHWKPTQTIRSIASQSRELFSTPPILAAAATALLNTRTDMRVLEPSAGNGMLAAFAGLKGAALTLNEPNAQSRSILKFLFPSAEIMAADAAVLDALTAPDGRYHRAIINPPFAHAERHLKTLMSCLDTEGVAVALLPARLTDAKALSAVLGDRAECDVLLSLAPKLFAHAGVSTATALVRLIKRAPQRLPDVQPIADYDELKTTVQDIRRASNAQPGAAPSNTPDSGQLGLDLGQGSATRTSRVRSFGTFRPPLPGKPLQYGTTEPQSAQPAGDSAIFARYRPSRVALEDAKPHITPLVETFSMASVPAPKPTYQPCLPARVIKSGILTDAQLESIIYAGQAHERFIPGAYLPNESALDVNEHPEGHAYRYGYFIADGTGVGKGREIAGILMDNLCRGRTRHLWISESATLIEDARRDWTALGGRAHEIIDLKAISANDDISNVEGILFATYATLRMGSTQARRARIDQIIEAFGTDFDGLIIFDEAHAMGSAIQIQGKIGMGKASQTGLTGLRLQNMLPEARIVYVSATGGSHVENLAYATRLGLWGCSKTPFDTREACLSNLSAGGPAALELLMRELKGRGLYTARSLSYEGVSYDPLSHDFTPDDIALWDEWSAAWTVIHSNLQAALESTGIVDETNATNSRSAKAAALSAFESTKLRFFGHLLQTIQSPALIQAIEEDISNGLAPVVQVTSTNQSVLERRLKQAGDMGIENIDITPKEYVIDYLENAFPVIKQQPIYEDGEIVDTTPLLDKDGNYVVCPEAIAAREALLTRLLLLPECLGALDQLVLHFGTDRLAECTGRSRRLVMDNGSRALVTRPASSNPAEAARFMAGDADLLVFSDAGGTGRSYHASLDHKNQKRRSHYLIEPGWRASKAIQGLGRSHRSNQAVPPRFRPVSTNLAGQKRFISTIARRLEVLGAFTKADRRSAGDQLFSALDNLEGPYAFGAYRNWVHQLASGKACISAAKFEELTGLKLTANAAAISDLPAITRWLNRLLALPFATQNAIFAEFFGLLEASLEQAKSQGILDHEISMITADEIRLLERHQLPADPEAFLPGYVSVYETTDILHPRSLDALSIDPDFTSGYFKDRKTQTPILASMPRLAAGDNGIPYTVLTLDSPSSRWHQSENVLIMRYDEIDREEFTRLWEAAQSKPAQILKRLVHILHGASLHLWRSFDSSDISVRRIMDDNGDSVVGRLLTANQAQMLADIETRQKPDHLISQLREGRSISHTASRLHLVPTRFMDKPVIEIRGWKADDLPFWTSLGAQAQRHSYQMRLTVPDQEALGFLQRLQQSRPDLVLAA</sequence>
<dbReference type="InterPro" id="IPR039187">
    <property type="entry name" value="SNO_AAA"/>
</dbReference>
<feature type="compositionally biased region" description="Low complexity" evidence="2">
    <location>
        <begin position="271"/>
        <end position="283"/>
    </location>
</feature>
<keyword evidence="6" id="KW-1185">Reference proteome</keyword>
<dbReference type="InterPro" id="IPR026741">
    <property type="entry name" value="SNO"/>
</dbReference>
<evidence type="ECO:0000313" key="6">
    <source>
        <dbReference type="Proteomes" id="UP001596024"/>
    </source>
</evidence>
<dbReference type="RefSeq" id="WP_382437076.1">
    <property type="nucleotide sequence ID" value="NZ_JBHSGQ010000010.1"/>
</dbReference>
<dbReference type="Proteomes" id="UP001596024">
    <property type="component" value="Unassembled WGS sequence"/>
</dbReference>
<organism evidence="5 6">
    <name type="scientific">Glycocaulis abyssi</name>
    <dbReference type="NCBI Taxonomy" id="1433403"/>
    <lineage>
        <taxon>Bacteria</taxon>
        <taxon>Pseudomonadati</taxon>
        <taxon>Pseudomonadota</taxon>
        <taxon>Alphaproteobacteria</taxon>
        <taxon>Maricaulales</taxon>
        <taxon>Maricaulaceae</taxon>
        <taxon>Glycocaulis</taxon>
    </lineage>
</organism>
<comment type="caution">
    <text evidence="5">The sequence shown here is derived from an EMBL/GenBank/DDBJ whole genome shotgun (WGS) entry which is preliminary data.</text>
</comment>
<feature type="domain" description="Strawberry notch AAA" evidence="4">
    <location>
        <begin position="339"/>
        <end position="660"/>
    </location>
</feature>
<dbReference type="InterPro" id="IPR027417">
    <property type="entry name" value="P-loop_NTPase"/>
</dbReference>
<name>A0ABV9NEG0_9PROT</name>
<dbReference type="SUPFAM" id="SSF52540">
    <property type="entry name" value="P-loop containing nucleoside triphosphate hydrolases"/>
    <property type="match status" value="1"/>
</dbReference>
<feature type="domain" description="Strawberry notch helicase C" evidence="3">
    <location>
        <begin position="831"/>
        <end position="1080"/>
    </location>
</feature>
<reference evidence="6" key="1">
    <citation type="journal article" date="2019" name="Int. J. Syst. Evol. Microbiol.">
        <title>The Global Catalogue of Microorganisms (GCM) 10K type strain sequencing project: providing services to taxonomists for standard genome sequencing and annotation.</title>
        <authorList>
            <consortium name="The Broad Institute Genomics Platform"/>
            <consortium name="The Broad Institute Genome Sequencing Center for Infectious Disease"/>
            <person name="Wu L."/>
            <person name="Ma J."/>
        </authorList>
    </citation>
    <scope>NUCLEOTIDE SEQUENCE [LARGE SCALE GENOMIC DNA]</scope>
    <source>
        <strain evidence="6">CCUG 62981</strain>
    </source>
</reference>
<evidence type="ECO:0000259" key="3">
    <source>
        <dbReference type="Pfam" id="PF13871"/>
    </source>
</evidence>
<dbReference type="Pfam" id="PF13871">
    <property type="entry name" value="Helicase_C_4"/>
    <property type="match status" value="1"/>
</dbReference>
<dbReference type="EMBL" id="JBHSGQ010000010">
    <property type="protein sequence ID" value="MFC4726351.1"/>
    <property type="molecule type" value="Genomic_DNA"/>
</dbReference>
<dbReference type="InterPro" id="IPR026937">
    <property type="entry name" value="SBNO_Helicase_C_dom"/>
</dbReference>
<evidence type="ECO:0000256" key="1">
    <source>
        <dbReference type="ARBA" id="ARBA00006992"/>
    </source>
</evidence>
<dbReference type="PANTHER" id="PTHR12706:SF30">
    <property type="entry name" value="PROTEIN STRAWBERRY NOTCH-RELATED"/>
    <property type="match status" value="1"/>
</dbReference>
<dbReference type="SUPFAM" id="SSF53335">
    <property type="entry name" value="S-adenosyl-L-methionine-dependent methyltransferases"/>
    <property type="match status" value="1"/>
</dbReference>
<dbReference type="Gene3D" id="3.40.50.150">
    <property type="entry name" value="Vaccinia Virus protein VP39"/>
    <property type="match status" value="1"/>
</dbReference>
<accession>A0ABV9NEG0</accession>
<feature type="compositionally biased region" description="Polar residues" evidence="2">
    <location>
        <begin position="307"/>
        <end position="316"/>
    </location>
</feature>